<dbReference type="EMBL" id="JACBZI010000001">
    <property type="protein sequence ID" value="NYI11203.1"/>
    <property type="molecule type" value="Genomic_DNA"/>
</dbReference>
<dbReference type="InterPro" id="IPR024248">
    <property type="entry name" value="DUF2695"/>
</dbReference>
<dbReference type="AlphaFoldDB" id="A0A7Y9YFF0"/>
<evidence type="ECO:0000313" key="2">
    <source>
        <dbReference type="Proteomes" id="UP000537326"/>
    </source>
</evidence>
<gene>
    <name evidence="1" type="ORF">BKA05_002718</name>
</gene>
<dbReference type="RefSeq" id="WP_179531929.1">
    <property type="nucleotide sequence ID" value="NZ_BAAAPP010000020.1"/>
</dbReference>
<dbReference type="Pfam" id="PF10905">
    <property type="entry name" value="DUF2695"/>
    <property type="match status" value="1"/>
</dbReference>
<evidence type="ECO:0008006" key="3">
    <source>
        <dbReference type="Google" id="ProtNLM"/>
    </source>
</evidence>
<evidence type="ECO:0000313" key="1">
    <source>
        <dbReference type="EMBL" id="NYI11203.1"/>
    </source>
</evidence>
<dbReference type="Proteomes" id="UP000537326">
    <property type="component" value="Unassembled WGS sequence"/>
</dbReference>
<sequence length="135" mass="15655">MEQQRVVRDAEEYLQLVVAEVMAPHPAECVLCYVARMLGEHGCDETLRWTGRFRELRSPRATALEGRMQAVGGFCDCEVFLNGYRLRREHLERDIHTDELRAPDHPPTCAGVGRLDSTKPCTLWERSRRRSLDDW</sequence>
<accession>A0A7Y9YFF0</accession>
<proteinExistence type="predicted"/>
<organism evidence="1 2">
    <name type="scientific">Nocardioides marinus</name>
    <dbReference type="NCBI Taxonomy" id="374514"/>
    <lineage>
        <taxon>Bacteria</taxon>
        <taxon>Bacillati</taxon>
        <taxon>Actinomycetota</taxon>
        <taxon>Actinomycetes</taxon>
        <taxon>Propionibacteriales</taxon>
        <taxon>Nocardioidaceae</taxon>
        <taxon>Nocardioides</taxon>
    </lineage>
</organism>
<protein>
    <recommendedName>
        <fullName evidence="3">DUF2695 domain-containing protein</fullName>
    </recommendedName>
</protein>
<name>A0A7Y9YFF0_9ACTN</name>
<comment type="caution">
    <text evidence="1">The sequence shown here is derived from an EMBL/GenBank/DDBJ whole genome shotgun (WGS) entry which is preliminary data.</text>
</comment>
<reference evidence="1 2" key="1">
    <citation type="submission" date="2020-07" db="EMBL/GenBank/DDBJ databases">
        <title>Sequencing the genomes of 1000 actinobacteria strains.</title>
        <authorList>
            <person name="Klenk H.-P."/>
        </authorList>
    </citation>
    <scope>NUCLEOTIDE SEQUENCE [LARGE SCALE GENOMIC DNA]</scope>
    <source>
        <strain evidence="1 2">DSM 18248</strain>
    </source>
</reference>
<keyword evidence="2" id="KW-1185">Reference proteome</keyword>